<organism evidence="1 2">
    <name type="scientific">Arachis hypogaea</name>
    <name type="common">Peanut</name>
    <dbReference type="NCBI Taxonomy" id="3818"/>
    <lineage>
        <taxon>Eukaryota</taxon>
        <taxon>Viridiplantae</taxon>
        <taxon>Streptophyta</taxon>
        <taxon>Embryophyta</taxon>
        <taxon>Tracheophyta</taxon>
        <taxon>Spermatophyta</taxon>
        <taxon>Magnoliopsida</taxon>
        <taxon>eudicotyledons</taxon>
        <taxon>Gunneridae</taxon>
        <taxon>Pentapetalae</taxon>
        <taxon>rosids</taxon>
        <taxon>fabids</taxon>
        <taxon>Fabales</taxon>
        <taxon>Fabaceae</taxon>
        <taxon>Papilionoideae</taxon>
        <taxon>50 kb inversion clade</taxon>
        <taxon>dalbergioids sensu lato</taxon>
        <taxon>Dalbergieae</taxon>
        <taxon>Pterocarpus clade</taxon>
        <taxon>Arachis</taxon>
    </lineage>
</organism>
<accession>A0A445EFK3</accession>
<protein>
    <submittedName>
        <fullName evidence="1">Uncharacterized protein</fullName>
    </submittedName>
</protein>
<evidence type="ECO:0000313" key="2">
    <source>
        <dbReference type="Proteomes" id="UP000289738"/>
    </source>
</evidence>
<gene>
    <name evidence="1" type="ORF">Ahy_A02g008848</name>
</gene>
<evidence type="ECO:0000313" key="1">
    <source>
        <dbReference type="EMBL" id="RYR74217.1"/>
    </source>
</evidence>
<proteinExistence type="predicted"/>
<name>A0A445EFK3_ARAHY</name>
<sequence>MSEITLFLSLYFTPTLFSFSSAPLPPPFPLNYDFLFIAIYALFYASADIKPTLSSPSSLFFASLLPLPRQQLWIIPNLEVMAKVWWWDERWGGIVDEGQT</sequence>
<comment type="caution">
    <text evidence="1">The sequence shown here is derived from an EMBL/GenBank/DDBJ whole genome shotgun (WGS) entry which is preliminary data.</text>
</comment>
<reference evidence="1 2" key="1">
    <citation type="submission" date="2019-01" db="EMBL/GenBank/DDBJ databases">
        <title>Sequencing of cultivated peanut Arachis hypogaea provides insights into genome evolution and oil improvement.</title>
        <authorList>
            <person name="Chen X."/>
        </authorList>
    </citation>
    <scope>NUCLEOTIDE SEQUENCE [LARGE SCALE GENOMIC DNA]</scope>
    <source>
        <strain evidence="2">cv. Fuhuasheng</strain>
        <tissue evidence="1">Leaves</tissue>
    </source>
</reference>
<dbReference type="Proteomes" id="UP000289738">
    <property type="component" value="Chromosome A02"/>
</dbReference>
<keyword evidence="2" id="KW-1185">Reference proteome</keyword>
<dbReference type="AlphaFoldDB" id="A0A445EFK3"/>
<dbReference type="EMBL" id="SDMP01000002">
    <property type="protein sequence ID" value="RYR74217.1"/>
    <property type="molecule type" value="Genomic_DNA"/>
</dbReference>